<keyword evidence="2" id="KW-0732">Signal</keyword>
<feature type="chain" id="PRO_5025401864" evidence="2">
    <location>
        <begin position="17"/>
        <end position="88"/>
    </location>
</feature>
<protein>
    <submittedName>
        <fullName evidence="3">Uncharacterized protein</fullName>
    </submittedName>
</protein>
<evidence type="ECO:0000256" key="2">
    <source>
        <dbReference type="SAM" id="SignalP"/>
    </source>
</evidence>
<accession>A0A6A6ESJ3</accession>
<dbReference type="AlphaFoldDB" id="A0A6A6ESJ3"/>
<gene>
    <name evidence="3" type="ORF">K469DRAFT_714868</name>
</gene>
<evidence type="ECO:0000256" key="1">
    <source>
        <dbReference type="SAM" id="MobiDB-lite"/>
    </source>
</evidence>
<feature type="region of interest" description="Disordered" evidence="1">
    <location>
        <begin position="24"/>
        <end position="62"/>
    </location>
</feature>
<reference evidence="3" key="1">
    <citation type="journal article" date="2020" name="Stud. Mycol.">
        <title>101 Dothideomycetes genomes: a test case for predicting lifestyles and emergence of pathogens.</title>
        <authorList>
            <person name="Haridas S."/>
            <person name="Albert R."/>
            <person name="Binder M."/>
            <person name="Bloem J."/>
            <person name="Labutti K."/>
            <person name="Salamov A."/>
            <person name="Andreopoulos B."/>
            <person name="Baker S."/>
            <person name="Barry K."/>
            <person name="Bills G."/>
            <person name="Bluhm B."/>
            <person name="Cannon C."/>
            <person name="Castanera R."/>
            <person name="Culley D."/>
            <person name="Daum C."/>
            <person name="Ezra D."/>
            <person name="Gonzalez J."/>
            <person name="Henrissat B."/>
            <person name="Kuo A."/>
            <person name="Liang C."/>
            <person name="Lipzen A."/>
            <person name="Lutzoni F."/>
            <person name="Magnuson J."/>
            <person name="Mondo S."/>
            <person name="Nolan M."/>
            <person name="Ohm R."/>
            <person name="Pangilinan J."/>
            <person name="Park H.-J."/>
            <person name="Ramirez L."/>
            <person name="Alfaro M."/>
            <person name="Sun H."/>
            <person name="Tritt A."/>
            <person name="Yoshinaga Y."/>
            <person name="Zwiers L.-H."/>
            <person name="Turgeon B."/>
            <person name="Goodwin S."/>
            <person name="Spatafora J."/>
            <person name="Crous P."/>
            <person name="Grigoriev I."/>
        </authorList>
    </citation>
    <scope>NUCLEOTIDE SEQUENCE</scope>
    <source>
        <strain evidence="3">CBS 207.26</strain>
    </source>
</reference>
<keyword evidence="4" id="KW-1185">Reference proteome</keyword>
<dbReference type="EMBL" id="ML994614">
    <property type="protein sequence ID" value="KAF2192856.1"/>
    <property type="molecule type" value="Genomic_DNA"/>
</dbReference>
<name>A0A6A6ESJ3_9PEZI</name>
<sequence length="88" mass="9495">MHWVGSSLTCLPLSHAVVLSLSRKRGAQECPQEEPVVEDGSAPPSKCQKTGSTKHKSNLDEEEKIATLPVTISWNSAQSIEKHTAAQS</sequence>
<evidence type="ECO:0000313" key="3">
    <source>
        <dbReference type="EMBL" id="KAF2192856.1"/>
    </source>
</evidence>
<evidence type="ECO:0000313" key="4">
    <source>
        <dbReference type="Proteomes" id="UP000800200"/>
    </source>
</evidence>
<proteinExistence type="predicted"/>
<feature type="signal peptide" evidence="2">
    <location>
        <begin position="1"/>
        <end position="16"/>
    </location>
</feature>
<dbReference type="Proteomes" id="UP000800200">
    <property type="component" value="Unassembled WGS sequence"/>
</dbReference>
<organism evidence="3 4">
    <name type="scientific">Zopfia rhizophila CBS 207.26</name>
    <dbReference type="NCBI Taxonomy" id="1314779"/>
    <lineage>
        <taxon>Eukaryota</taxon>
        <taxon>Fungi</taxon>
        <taxon>Dikarya</taxon>
        <taxon>Ascomycota</taxon>
        <taxon>Pezizomycotina</taxon>
        <taxon>Dothideomycetes</taxon>
        <taxon>Dothideomycetes incertae sedis</taxon>
        <taxon>Zopfiaceae</taxon>
        <taxon>Zopfia</taxon>
    </lineage>
</organism>